<dbReference type="OrthoDB" id="1847747at2759"/>
<feature type="domain" description="Protein kinase" evidence="5">
    <location>
        <begin position="348"/>
        <end position="638"/>
    </location>
</feature>
<evidence type="ECO:0000313" key="6">
    <source>
        <dbReference type="EMBL" id="KAG2574225.1"/>
    </source>
</evidence>
<evidence type="ECO:0000313" key="7">
    <source>
        <dbReference type="Proteomes" id="UP000823388"/>
    </source>
</evidence>
<keyword evidence="7" id="KW-1185">Reference proteome</keyword>
<dbReference type="Pfam" id="PF07714">
    <property type="entry name" value="PK_Tyr_Ser-Thr"/>
    <property type="match status" value="1"/>
</dbReference>
<dbReference type="PROSITE" id="PS50011">
    <property type="entry name" value="PROTEIN_KINASE_DOM"/>
    <property type="match status" value="1"/>
</dbReference>
<keyword evidence="2" id="KW-0067">ATP-binding</keyword>
<keyword evidence="1" id="KW-0547">Nucleotide-binding</keyword>
<dbReference type="Gene3D" id="1.10.510.10">
    <property type="entry name" value="Transferase(Phosphotransferase) domain 1"/>
    <property type="match status" value="1"/>
</dbReference>
<reference evidence="6" key="1">
    <citation type="submission" date="2020-05" db="EMBL/GenBank/DDBJ databases">
        <title>WGS assembly of Panicum virgatum.</title>
        <authorList>
            <person name="Lovell J.T."/>
            <person name="Jenkins J."/>
            <person name="Shu S."/>
            <person name="Juenger T.E."/>
            <person name="Schmutz J."/>
        </authorList>
    </citation>
    <scope>NUCLEOTIDE SEQUENCE</scope>
    <source>
        <strain evidence="6">AP13</strain>
    </source>
</reference>
<evidence type="ECO:0000259" key="5">
    <source>
        <dbReference type="PROSITE" id="PS50011"/>
    </source>
</evidence>
<dbReference type="GO" id="GO:0004672">
    <property type="term" value="F:protein kinase activity"/>
    <property type="evidence" value="ECO:0007669"/>
    <property type="project" value="InterPro"/>
</dbReference>
<dbReference type="Gene3D" id="3.30.200.20">
    <property type="entry name" value="Phosphorylase Kinase, domain 1"/>
    <property type="match status" value="1"/>
</dbReference>
<feature type="signal peptide" evidence="4">
    <location>
        <begin position="1"/>
        <end position="38"/>
    </location>
</feature>
<keyword evidence="3" id="KW-0472">Membrane</keyword>
<name>A0A8T0QKU1_PANVG</name>
<dbReference type="InterPro" id="IPR001245">
    <property type="entry name" value="Ser-Thr/Tyr_kinase_cat_dom"/>
</dbReference>
<dbReference type="Proteomes" id="UP000823388">
    <property type="component" value="Chromosome 7K"/>
</dbReference>
<feature type="transmembrane region" description="Helical" evidence="3">
    <location>
        <begin position="305"/>
        <end position="328"/>
    </location>
</feature>
<dbReference type="GO" id="GO:0005524">
    <property type="term" value="F:ATP binding"/>
    <property type="evidence" value="ECO:0007669"/>
    <property type="project" value="UniProtKB-KW"/>
</dbReference>
<sequence>MARVRVRDRPPPPMVAPPLPPPCRLLLLLVLLARAASAAQGADTGGCGGADRCGDLVLPFPFHLNSSACGGAGANSSHFRLSCSANATLTLPLGSAVFRVLAFLPTGSLLLDYAPRSPAPCDAAYAPFSRPTSPAASIDAAPFLAVTPANVLRLYACEDSSLCRAGCDDVATCGGKSGCCYPLSDGSVWKPGNGLGVFADYGCRGFSSWVKNRSAPAGAAAGVVRGIEVEWAVPRGSAMAKCADGAALVNATALHDGVRCVCAAGLVGDGFAQGTGCSKGTSCSNGGQASDDRACCQGRFCSKKALVLAGFFVSLFFLAAAVSFWLFLRQPSKDSRWDLDPACIPKILRSVCDAKQFTYEQLEEATKRFDSEKAVDTVDGTVHAGVLDDGSLVAVQRIGYETQAKLRLVLDRIELLSEISHPNIARVVGFCLDSSNELLLVHEHFAGGTLEEHLRQMKRRVLSWYHRVSIAIELASALTYLQAHETAPTFLHDLKSGEIFLDADFTAKIAGYKLTRPATYYSASYDQDVVCNFGHLLIELLTGLRQQIPFDSVAPKVREGRLHELIDPTLLSGKQLPASHDEVRKVFELAVRCLSSAENGLCMLAVAKELMHILRDNNGSSSKIEISLEETFSSSSLLQMISMSPDTLHHHLP</sequence>
<evidence type="ECO:0000256" key="3">
    <source>
        <dbReference type="SAM" id="Phobius"/>
    </source>
</evidence>
<evidence type="ECO:0000256" key="2">
    <source>
        <dbReference type="ARBA" id="ARBA00022840"/>
    </source>
</evidence>
<dbReference type="PANTHER" id="PTHR46008:SF20">
    <property type="entry name" value="PROTEIN KINASE DOMAIN-CONTAINING PROTEIN"/>
    <property type="match status" value="1"/>
</dbReference>
<dbReference type="SUPFAM" id="SSF56112">
    <property type="entry name" value="Protein kinase-like (PK-like)"/>
    <property type="match status" value="1"/>
</dbReference>
<dbReference type="EMBL" id="CM029049">
    <property type="protein sequence ID" value="KAG2574225.1"/>
    <property type="molecule type" value="Genomic_DNA"/>
</dbReference>
<keyword evidence="3" id="KW-1133">Transmembrane helix</keyword>
<accession>A0A8T0QKU1</accession>
<comment type="caution">
    <text evidence="6">The sequence shown here is derived from an EMBL/GenBank/DDBJ whole genome shotgun (WGS) entry which is preliminary data.</text>
</comment>
<protein>
    <recommendedName>
        <fullName evidence="5">Protein kinase domain-containing protein</fullName>
    </recommendedName>
</protein>
<dbReference type="PANTHER" id="PTHR46008">
    <property type="entry name" value="LEAF RUST 10 DISEASE-RESISTANCE LOCUS RECEPTOR-LIKE PROTEIN KINASE-LIKE 1.4"/>
    <property type="match status" value="1"/>
</dbReference>
<evidence type="ECO:0000256" key="1">
    <source>
        <dbReference type="ARBA" id="ARBA00022741"/>
    </source>
</evidence>
<keyword evidence="3" id="KW-0812">Transmembrane</keyword>
<organism evidence="6 7">
    <name type="scientific">Panicum virgatum</name>
    <name type="common">Blackwell switchgrass</name>
    <dbReference type="NCBI Taxonomy" id="38727"/>
    <lineage>
        <taxon>Eukaryota</taxon>
        <taxon>Viridiplantae</taxon>
        <taxon>Streptophyta</taxon>
        <taxon>Embryophyta</taxon>
        <taxon>Tracheophyta</taxon>
        <taxon>Spermatophyta</taxon>
        <taxon>Magnoliopsida</taxon>
        <taxon>Liliopsida</taxon>
        <taxon>Poales</taxon>
        <taxon>Poaceae</taxon>
        <taxon>PACMAD clade</taxon>
        <taxon>Panicoideae</taxon>
        <taxon>Panicodae</taxon>
        <taxon>Paniceae</taxon>
        <taxon>Panicinae</taxon>
        <taxon>Panicum</taxon>
        <taxon>Panicum sect. Hiantes</taxon>
    </lineage>
</organism>
<dbReference type="InterPro" id="IPR000719">
    <property type="entry name" value="Prot_kinase_dom"/>
</dbReference>
<dbReference type="AlphaFoldDB" id="A0A8T0QKU1"/>
<feature type="chain" id="PRO_5035763138" description="Protein kinase domain-containing protein" evidence="4">
    <location>
        <begin position="39"/>
        <end position="653"/>
    </location>
</feature>
<evidence type="ECO:0000256" key="4">
    <source>
        <dbReference type="SAM" id="SignalP"/>
    </source>
</evidence>
<gene>
    <name evidence="6" type="ORF">PVAP13_7KG313500</name>
</gene>
<proteinExistence type="predicted"/>
<dbReference type="InterPro" id="IPR011009">
    <property type="entry name" value="Kinase-like_dom_sf"/>
</dbReference>
<keyword evidence="4" id="KW-0732">Signal</keyword>